<comment type="caution">
    <text evidence="1">The sequence shown here is derived from an EMBL/GenBank/DDBJ whole genome shotgun (WGS) entry which is preliminary data.</text>
</comment>
<gene>
    <name evidence="1" type="ORF">L6452_25504</name>
</gene>
<evidence type="ECO:0000313" key="2">
    <source>
        <dbReference type="Proteomes" id="UP001055879"/>
    </source>
</evidence>
<reference evidence="1 2" key="2">
    <citation type="journal article" date="2022" name="Mol. Ecol. Resour.">
        <title>The genomes of chicory, endive, great burdock and yacon provide insights into Asteraceae paleo-polyploidization history and plant inulin production.</title>
        <authorList>
            <person name="Fan W."/>
            <person name="Wang S."/>
            <person name="Wang H."/>
            <person name="Wang A."/>
            <person name="Jiang F."/>
            <person name="Liu H."/>
            <person name="Zhao H."/>
            <person name="Xu D."/>
            <person name="Zhang Y."/>
        </authorList>
    </citation>
    <scope>NUCLEOTIDE SEQUENCE [LARGE SCALE GENOMIC DNA]</scope>
    <source>
        <strain evidence="2">cv. Niubang</strain>
    </source>
</reference>
<evidence type="ECO:0000313" key="1">
    <source>
        <dbReference type="EMBL" id="KAI3707194.1"/>
    </source>
</evidence>
<sequence length="349" mass="39651">MGFSGEWAVLEPIEGIFTENIDGEIRSWRSKKVTSRPQATTPTPTPNRSLLFMGGEESLLDSIFDVENVEDMEDVEMADVEEGELVGKNHQAELGQSSNVDVDAVAQEPHSKNRRRKNKKKNKKKKGVSGSEITDINRFVLDTCRRLKEKKSYLVWTAVGCLGVSALSDLVKEQEKSSLLIAVEDFSSRSHFIAFSLWILELWMYYFIVSYWCRLMSTVLAYLLQFHHLVDAIQSCGGQKTADGRRHKTGGGILWSILKARDPNAFKEIMKKGKEFEKQFKQPDLRKAPIQNKQTCSVAEGAHAKPVVKDEELGIEERQTQKRPVHDRIRVPVSYDDLIEVEDPKNEPI</sequence>
<accession>A0ACB9AB20</accession>
<organism evidence="1 2">
    <name type="scientific">Arctium lappa</name>
    <name type="common">Greater burdock</name>
    <name type="synonym">Lappa major</name>
    <dbReference type="NCBI Taxonomy" id="4217"/>
    <lineage>
        <taxon>Eukaryota</taxon>
        <taxon>Viridiplantae</taxon>
        <taxon>Streptophyta</taxon>
        <taxon>Embryophyta</taxon>
        <taxon>Tracheophyta</taxon>
        <taxon>Spermatophyta</taxon>
        <taxon>Magnoliopsida</taxon>
        <taxon>eudicotyledons</taxon>
        <taxon>Gunneridae</taxon>
        <taxon>Pentapetalae</taxon>
        <taxon>asterids</taxon>
        <taxon>campanulids</taxon>
        <taxon>Asterales</taxon>
        <taxon>Asteraceae</taxon>
        <taxon>Carduoideae</taxon>
        <taxon>Cardueae</taxon>
        <taxon>Arctiinae</taxon>
        <taxon>Arctium</taxon>
    </lineage>
</organism>
<keyword evidence="2" id="KW-1185">Reference proteome</keyword>
<dbReference type="Proteomes" id="UP001055879">
    <property type="component" value="Linkage Group LG08"/>
</dbReference>
<dbReference type="EMBL" id="CM042054">
    <property type="protein sequence ID" value="KAI3707194.1"/>
    <property type="molecule type" value="Genomic_DNA"/>
</dbReference>
<proteinExistence type="predicted"/>
<reference evidence="2" key="1">
    <citation type="journal article" date="2022" name="Mol. Ecol. Resour.">
        <title>The genomes of chicory, endive, great burdock and yacon provide insights into Asteraceae palaeo-polyploidization history and plant inulin production.</title>
        <authorList>
            <person name="Fan W."/>
            <person name="Wang S."/>
            <person name="Wang H."/>
            <person name="Wang A."/>
            <person name="Jiang F."/>
            <person name="Liu H."/>
            <person name="Zhao H."/>
            <person name="Xu D."/>
            <person name="Zhang Y."/>
        </authorList>
    </citation>
    <scope>NUCLEOTIDE SEQUENCE [LARGE SCALE GENOMIC DNA]</scope>
    <source>
        <strain evidence="2">cv. Niubang</strain>
    </source>
</reference>
<protein>
    <submittedName>
        <fullName evidence="1">Uncharacterized protein</fullName>
    </submittedName>
</protein>
<name>A0ACB9AB20_ARCLA</name>